<dbReference type="InterPro" id="IPR051702">
    <property type="entry name" value="SH3_domain_YSC84-like"/>
</dbReference>
<feature type="compositionally biased region" description="Polar residues" evidence="1">
    <location>
        <begin position="656"/>
        <end position="665"/>
    </location>
</feature>
<feature type="compositionally biased region" description="Basic and acidic residues" evidence="1">
    <location>
        <begin position="634"/>
        <end position="648"/>
    </location>
</feature>
<name>A0A1B8GAR7_9PEZI</name>
<dbReference type="GeneID" id="28842284"/>
<reference evidence="4" key="2">
    <citation type="journal article" date="2018" name="Nat. Commun.">
        <title>Extreme sensitivity to ultraviolet light in the fungal pathogen causing white-nose syndrome of bats.</title>
        <authorList>
            <person name="Palmer J.M."/>
            <person name="Drees K.P."/>
            <person name="Foster J.T."/>
            <person name="Lindner D.L."/>
        </authorList>
    </citation>
    <scope>NUCLEOTIDE SEQUENCE [LARGE SCALE GENOMIC DNA]</scope>
    <source>
        <strain evidence="4">UAMH 10579</strain>
    </source>
</reference>
<sequence>MQRVTSMLPSWDRTKKGGKQGFDKVWGWADKLGAPVNKFTNKIGSEAFWPTELDKESDKAARILRSFCKDGFYKEEKLPPSEFGPNQSAKQRVLMKIPPNVVKNAVGMAIFTTMRTGLWISGAGGSGVLVARLEDGSWSPPSGIMLHTAGIGFLVGIDIYDCVVVINSRKTLESFTKIRATVGGEISAVAGPVGVGGVIESDGKWKQINRPVFTYLKSRGFYAGVQLDGTVIIERTDENERFYGERISAANILAGKVRFVPRETKMLLETLKLAEGRSDYDQDLMEELEGQPAPGDVDVESTTVFGIPEPDDPDPFGVLALEQAGMEIKEAGSHSRPSSSQFEYKPSPTSPIFPHLNRLSMDTNGAGSRASYMSNSKRTSLRTVRSISMGTQTDADDSSSVHAKTPIEAADTPVEKVDLEPPDVDYTQIDLGPYSGFKSPNHTSEFNGSGTTITEQESPESQHHEGAEKHAEPKHQEASVKHVQPQHQERSEKRTEPQNHEGSEKHGDSDADNYSDDGLDDDEPVVFEAAAATHRPTHINVVKARGNVVTIPPRPTPPLPPRNSARGSRSLVNGVWENGSPLASPRSDRFSPLSSPRADGFEIAKLNGSPSSRPSSLQSQTEKPNGTTENGVKAVDEANGVKEKKSSEAEVPYGQYFSSGNQTSKESPKEETVPASTETKDSTPPKSAVEVLLPSSDLPEDADESQNEDFQDAVDGPAGGKEDAVDATAGGKEDAVDATAGGKEDAVDATAGGKEDAVDATAGGKEDAVDAPTGGKDTSTDTKI</sequence>
<feature type="compositionally biased region" description="Polar residues" evidence="1">
    <location>
        <begin position="438"/>
        <end position="456"/>
    </location>
</feature>
<evidence type="ECO:0000313" key="4">
    <source>
        <dbReference type="Proteomes" id="UP000091956"/>
    </source>
</evidence>
<feature type="compositionally biased region" description="Low complexity" evidence="1">
    <location>
        <begin position="609"/>
        <end position="620"/>
    </location>
</feature>
<feature type="compositionally biased region" description="Acidic residues" evidence="1">
    <location>
        <begin position="698"/>
        <end position="712"/>
    </location>
</feature>
<accession>A0A1B8GAR7</accession>
<dbReference type="OrthoDB" id="443981at2759"/>
<feature type="region of interest" description="Disordered" evidence="1">
    <location>
        <begin position="329"/>
        <end position="784"/>
    </location>
</feature>
<feature type="compositionally biased region" description="Basic and acidic residues" evidence="1">
    <location>
        <begin position="666"/>
        <end position="683"/>
    </location>
</feature>
<dbReference type="Proteomes" id="UP000091956">
    <property type="component" value="Unassembled WGS sequence"/>
</dbReference>
<organism evidence="3 4">
    <name type="scientific">Pseudogymnoascus verrucosus</name>
    <dbReference type="NCBI Taxonomy" id="342668"/>
    <lineage>
        <taxon>Eukaryota</taxon>
        <taxon>Fungi</taxon>
        <taxon>Dikarya</taxon>
        <taxon>Ascomycota</taxon>
        <taxon>Pezizomycotina</taxon>
        <taxon>Leotiomycetes</taxon>
        <taxon>Thelebolales</taxon>
        <taxon>Thelebolaceae</taxon>
        <taxon>Pseudogymnoascus</taxon>
    </lineage>
</organism>
<feature type="compositionally biased region" description="Basic and acidic residues" evidence="1">
    <location>
        <begin position="487"/>
        <end position="509"/>
    </location>
</feature>
<feature type="domain" description="Ysc84 actin-binding" evidence="2">
    <location>
        <begin position="147"/>
        <end position="272"/>
    </location>
</feature>
<feature type="compositionally biased region" description="Pro residues" evidence="1">
    <location>
        <begin position="552"/>
        <end position="561"/>
    </location>
</feature>
<evidence type="ECO:0000259" key="2">
    <source>
        <dbReference type="Pfam" id="PF04366"/>
    </source>
</evidence>
<dbReference type="EMBL" id="KV460260">
    <property type="protein sequence ID" value="OBT92921.1"/>
    <property type="molecule type" value="Genomic_DNA"/>
</dbReference>
<dbReference type="GO" id="GO:0035091">
    <property type="term" value="F:phosphatidylinositol binding"/>
    <property type="evidence" value="ECO:0007669"/>
    <property type="project" value="TreeGrafter"/>
</dbReference>
<gene>
    <name evidence="3" type="ORF">VE01_08898</name>
</gene>
<evidence type="ECO:0000256" key="1">
    <source>
        <dbReference type="SAM" id="MobiDB-lite"/>
    </source>
</evidence>
<feature type="compositionally biased region" description="Basic and acidic residues" evidence="1">
    <location>
        <begin position="460"/>
        <end position="480"/>
    </location>
</feature>
<feature type="compositionally biased region" description="Polar residues" evidence="1">
    <location>
        <begin position="621"/>
        <end position="630"/>
    </location>
</feature>
<evidence type="ECO:0000313" key="3">
    <source>
        <dbReference type="EMBL" id="OBT92921.1"/>
    </source>
</evidence>
<dbReference type="AlphaFoldDB" id="A0A1B8GAR7"/>
<dbReference type="RefSeq" id="XP_018126654.1">
    <property type="nucleotide sequence ID" value="XM_018278316.2"/>
</dbReference>
<feature type="compositionally biased region" description="Polar residues" evidence="1">
    <location>
        <begin position="360"/>
        <end position="402"/>
    </location>
</feature>
<protein>
    <recommendedName>
        <fullName evidence="2">Ysc84 actin-binding domain-containing protein</fullName>
    </recommendedName>
</protein>
<dbReference type="CDD" id="cd11524">
    <property type="entry name" value="SYLF"/>
    <property type="match status" value="1"/>
</dbReference>
<dbReference type="Pfam" id="PF04366">
    <property type="entry name" value="Ysc84"/>
    <property type="match status" value="1"/>
</dbReference>
<dbReference type="PANTHER" id="PTHR15629">
    <property type="entry name" value="SH3YL1 PROTEIN"/>
    <property type="match status" value="1"/>
</dbReference>
<proteinExistence type="predicted"/>
<dbReference type="STRING" id="342668.A0A1B8GAR7"/>
<feature type="compositionally biased region" description="Acidic residues" evidence="1">
    <location>
        <begin position="510"/>
        <end position="525"/>
    </location>
</feature>
<dbReference type="InterPro" id="IPR007461">
    <property type="entry name" value="Ysc84_actin-binding"/>
</dbReference>
<dbReference type="PANTHER" id="PTHR15629:SF8">
    <property type="entry name" value="DUF500 DOMAIN PROTEIN (AFU_ORTHOLOGUE AFUA_5G07310)"/>
    <property type="match status" value="1"/>
</dbReference>
<reference evidence="3 4" key="1">
    <citation type="submission" date="2016-03" db="EMBL/GenBank/DDBJ databases">
        <title>Comparative genomics of Pseudogymnoascus destructans, the fungus causing white-nose syndrome of bats.</title>
        <authorList>
            <person name="Palmer J.M."/>
            <person name="Drees K.P."/>
            <person name="Foster J.T."/>
            <person name="Lindner D.L."/>
        </authorList>
    </citation>
    <scope>NUCLEOTIDE SEQUENCE [LARGE SCALE GENOMIC DNA]</scope>
    <source>
        <strain evidence="3 4">UAMH 10579</strain>
    </source>
</reference>
<keyword evidence="4" id="KW-1185">Reference proteome</keyword>